<evidence type="ECO:0000313" key="1">
    <source>
        <dbReference type="EMBL" id="TGZ71816.1"/>
    </source>
</evidence>
<comment type="caution">
    <text evidence="1">The sequence shown here is derived from an EMBL/GenBank/DDBJ whole genome shotgun (WGS) entry which is preliminary data.</text>
</comment>
<reference evidence="1 2" key="1">
    <citation type="journal article" date="2019" name="BMC Genomics">
        <title>New insights from Opisthorchis felineus genome: update on genomics of the epidemiologically important liver flukes.</title>
        <authorList>
            <person name="Ershov N.I."/>
            <person name="Mordvinov V.A."/>
            <person name="Prokhortchouk E.B."/>
            <person name="Pakharukova M.Y."/>
            <person name="Gunbin K.V."/>
            <person name="Ustyantsev K."/>
            <person name="Genaev M.A."/>
            <person name="Blinov A.G."/>
            <person name="Mazur A."/>
            <person name="Boulygina E."/>
            <person name="Tsygankova S."/>
            <person name="Khrameeva E."/>
            <person name="Chekanov N."/>
            <person name="Fan G."/>
            <person name="Xiao A."/>
            <person name="Zhang H."/>
            <person name="Xu X."/>
            <person name="Yang H."/>
            <person name="Solovyev V."/>
            <person name="Lee S.M."/>
            <person name="Liu X."/>
            <person name="Afonnikov D.A."/>
            <person name="Skryabin K.G."/>
        </authorList>
    </citation>
    <scope>NUCLEOTIDE SEQUENCE [LARGE SCALE GENOMIC DNA]</scope>
    <source>
        <strain evidence="1">AK-0245</strain>
        <tissue evidence="1">Whole organism</tissue>
    </source>
</reference>
<keyword evidence="2" id="KW-1185">Reference proteome</keyword>
<proteinExistence type="predicted"/>
<name>A0A4S2M6I5_OPIFE</name>
<accession>A0A4S2M6I5</accession>
<protein>
    <submittedName>
        <fullName evidence="1">Uncharacterized protein</fullName>
    </submittedName>
</protein>
<sequence length="121" mass="13497">MWKSAAHIGNMSYNTKFEDTLNAFGCLVVAPHRYLCPATCLYDGLQAHKLQCYPSHIFPHSVCQQQQRFETLHAICDHCPVSSPMVNRYRSNCSSAVEGMHSEPLRIPHNDLGLGAAVHST</sequence>
<dbReference type="AlphaFoldDB" id="A0A4S2M6I5"/>
<dbReference type="EMBL" id="SJOL01004315">
    <property type="protein sequence ID" value="TGZ71816.1"/>
    <property type="molecule type" value="Genomic_DNA"/>
</dbReference>
<evidence type="ECO:0000313" key="2">
    <source>
        <dbReference type="Proteomes" id="UP000308267"/>
    </source>
</evidence>
<organism evidence="1 2">
    <name type="scientific">Opisthorchis felineus</name>
    <dbReference type="NCBI Taxonomy" id="147828"/>
    <lineage>
        <taxon>Eukaryota</taxon>
        <taxon>Metazoa</taxon>
        <taxon>Spiralia</taxon>
        <taxon>Lophotrochozoa</taxon>
        <taxon>Platyhelminthes</taxon>
        <taxon>Trematoda</taxon>
        <taxon>Digenea</taxon>
        <taxon>Opisthorchiida</taxon>
        <taxon>Opisthorchiata</taxon>
        <taxon>Opisthorchiidae</taxon>
        <taxon>Opisthorchis</taxon>
    </lineage>
</organism>
<gene>
    <name evidence="1" type="ORF">CRM22_002436</name>
</gene>
<dbReference type="Proteomes" id="UP000308267">
    <property type="component" value="Unassembled WGS sequence"/>
</dbReference>